<dbReference type="Proteomes" id="UP000626109">
    <property type="component" value="Unassembled WGS sequence"/>
</dbReference>
<evidence type="ECO:0000313" key="4">
    <source>
        <dbReference type="Proteomes" id="UP000654075"/>
    </source>
</evidence>
<name>A0A813K612_POLGL</name>
<dbReference type="AlphaFoldDB" id="A0A813K612"/>
<keyword evidence="4" id="KW-1185">Reference proteome</keyword>
<organism evidence="2 3">
    <name type="scientific">Polarella glacialis</name>
    <name type="common">Dinoflagellate</name>
    <dbReference type="NCBI Taxonomy" id="89957"/>
    <lineage>
        <taxon>Eukaryota</taxon>
        <taxon>Sar</taxon>
        <taxon>Alveolata</taxon>
        <taxon>Dinophyceae</taxon>
        <taxon>Suessiales</taxon>
        <taxon>Suessiaceae</taxon>
        <taxon>Polarella</taxon>
    </lineage>
</organism>
<protein>
    <submittedName>
        <fullName evidence="2">Uncharacterized protein</fullName>
    </submittedName>
</protein>
<evidence type="ECO:0000313" key="3">
    <source>
        <dbReference type="Proteomes" id="UP000626109"/>
    </source>
</evidence>
<comment type="caution">
    <text evidence="2">The sequence shown here is derived from an EMBL/GenBank/DDBJ whole genome shotgun (WGS) entry which is preliminary data.</text>
</comment>
<reference evidence="2" key="1">
    <citation type="submission" date="2021-02" db="EMBL/GenBank/DDBJ databases">
        <authorList>
            <person name="Dougan E. K."/>
            <person name="Rhodes N."/>
            <person name="Thang M."/>
            <person name="Chan C."/>
        </authorList>
    </citation>
    <scope>NUCLEOTIDE SEQUENCE</scope>
</reference>
<sequence>MYSFLQAFSNELDSSQFFHRPTISRPKLGYAEGPAMRRFRFAQAATCHAVCLLAFKYRGPAFSCGPACRVTRSHGCMVHSLWEPAAAARPFKVPPASVVFIARLMQERTTQVSCALYIPRPLCFDMCVPPGCCCTPISLCCVWQSTVSEVSLAVSSKATA</sequence>
<gene>
    <name evidence="1" type="ORF">PGLA1383_LOCUS32676</name>
    <name evidence="2" type="ORF">PGLA2088_LOCUS29104</name>
</gene>
<dbReference type="EMBL" id="CAJNNV010025538">
    <property type="protein sequence ID" value="CAE8614963.1"/>
    <property type="molecule type" value="Genomic_DNA"/>
</dbReference>
<proteinExistence type="predicted"/>
<dbReference type="Proteomes" id="UP000654075">
    <property type="component" value="Unassembled WGS sequence"/>
</dbReference>
<accession>A0A813K612</accession>
<evidence type="ECO:0000313" key="2">
    <source>
        <dbReference type="EMBL" id="CAE8694949.1"/>
    </source>
</evidence>
<evidence type="ECO:0000313" key="1">
    <source>
        <dbReference type="EMBL" id="CAE8614963.1"/>
    </source>
</evidence>
<dbReference type="EMBL" id="CAJNNW010028168">
    <property type="protein sequence ID" value="CAE8694949.1"/>
    <property type="molecule type" value="Genomic_DNA"/>
</dbReference>